<evidence type="ECO:0000313" key="1">
    <source>
        <dbReference type="EMBL" id="QDQ97208.1"/>
    </source>
</evidence>
<dbReference type="GO" id="GO:0016042">
    <property type="term" value="P:lipid catabolic process"/>
    <property type="evidence" value="ECO:0007669"/>
    <property type="project" value="InterPro"/>
</dbReference>
<name>A0A516X2A2_9ACTN</name>
<dbReference type="SUPFAM" id="SSF53474">
    <property type="entry name" value="alpha/beta-Hydrolases"/>
    <property type="match status" value="1"/>
</dbReference>
<dbReference type="Gene3D" id="3.40.50.1820">
    <property type="entry name" value="alpha/beta hydrolase"/>
    <property type="match status" value="1"/>
</dbReference>
<protein>
    <submittedName>
        <fullName evidence="1">Lipase</fullName>
    </submittedName>
</protein>
<dbReference type="EMBL" id="CP041765">
    <property type="protein sequence ID" value="QDQ97208.1"/>
    <property type="molecule type" value="Genomic_DNA"/>
</dbReference>
<dbReference type="Gene3D" id="1.10.260.130">
    <property type="match status" value="1"/>
</dbReference>
<gene>
    <name evidence="1" type="ORF">FO059_07500</name>
</gene>
<dbReference type="GO" id="GO:0004806">
    <property type="term" value="F:triacylglycerol lipase activity"/>
    <property type="evidence" value="ECO:0007669"/>
    <property type="project" value="InterPro"/>
</dbReference>
<keyword evidence="2" id="KW-1185">Reference proteome</keyword>
<dbReference type="Pfam" id="PF03583">
    <property type="entry name" value="LIP"/>
    <property type="match status" value="1"/>
</dbReference>
<dbReference type="Proteomes" id="UP000317344">
    <property type="component" value="Chromosome"/>
</dbReference>
<proteinExistence type="predicted"/>
<organism evidence="1 2">
    <name type="scientific">Tomitella fengzijianii</name>
    <dbReference type="NCBI Taxonomy" id="2597660"/>
    <lineage>
        <taxon>Bacteria</taxon>
        <taxon>Bacillati</taxon>
        <taxon>Actinomycetota</taxon>
        <taxon>Actinomycetes</taxon>
        <taxon>Mycobacteriales</taxon>
        <taxon>Tomitella</taxon>
    </lineage>
</organism>
<dbReference type="KEGG" id="toy:FO059_07500"/>
<reference evidence="1 2" key="1">
    <citation type="submission" date="2019-07" db="EMBL/GenBank/DDBJ databases">
        <title>Tomitella cavernea sp. nov., an actinomycete isolated from soil.</title>
        <authorList>
            <person name="Cheng J."/>
        </authorList>
    </citation>
    <scope>NUCLEOTIDE SEQUENCE [LARGE SCALE GENOMIC DNA]</scope>
    <source>
        <strain evidence="1 2">HY188</strain>
    </source>
</reference>
<evidence type="ECO:0000313" key="2">
    <source>
        <dbReference type="Proteomes" id="UP000317344"/>
    </source>
</evidence>
<dbReference type="OrthoDB" id="9798122at2"/>
<dbReference type="AlphaFoldDB" id="A0A516X2A2"/>
<dbReference type="RefSeq" id="WP_143907674.1">
    <property type="nucleotide sequence ID" value="NZ_CP041765.1"/>
</dbReference>
<dbReference type="InterPro" id="IPR029058">
    <property type="entry name" value="AB_hydrolase_fold"/>
</dbReference>
<accession>A0A516X2A2</accession>
<dbReference type="PANTHER" id="PTHR34853">
    <property type="match status" value="1"/>
</dbReference>
<reference evidence="1 2" key="2">
    <citation type="submission" date="2019-07" db="EMBL/GenBank/DDBJ databases">
        <authorList>
            <person name="Huang Y."/>
        </authorList>
    </citation>
    <scope>NUCLEOTIDE SEQUENCE [LARGE SCALE GENOMIC DNA]</scope>
    <source>
        <strain evidence="1 2">HY188</strain>
    </source>
</reference>
<dbReference type="InterPro" id="IPR005152">
    <property type="entry name" value="Lipase_secreted"/>
</dbReference>
<sequence>MTTPGKIMRTRHGAAPGAARARRWLAVAGSGLVLAGTAALGGAAMGVGATAAAEPEVRTPGLDEVLTPYVQSTFTDGRMATPGEVIDGLRATDAFYAEPPLTGTEAPGTLLKWKPVQVQFGGVRPGNLDAYKIMYVTRGVQEQPVISTGIVMIPAGESGAADPSALIGYQEANDSVGAGCHPSTQWTGGDQIDPAAHSALGPLAQMFSKSMAVVISDVGNDADPSPHGVFAGQFSGRANLDGIRAALQVPDADLPADIPIGLFGIAGGGVGAATAAEIQPRYAPELDVRAAVLEGMVVDQRNFMRVADGSVGSGFAFANLLGLEPWYPEMKIDEKLTPLGRQIADFYRTQCQLSYFSMPFVPLHLLFTSGLDPADIPDFQHAYDDNVLGRSAPDAKVLITSCGADDSPMSLVPAKDSRELAEKYRAGGTDVTYAPSDCSMEKLLSDPYGWGTDLFGMQTVDWLAATVE</sequence>
<dbReference type="PANTHER" id="PTHR34853:SF1">
    <property type="entry name" value="LIPASE 5"/>
    <property type="match status" value="1"/>
</dbReference>